<dbReference type="SMR" id="A0A482X8F1"/>
<dbReference type="GO" id="GO:0006508">
    <property type="term" value="P:proteolysis"/>
    <property type="evidence" value="ECO:0007669"/>
    <property type="project" value="InterPro"/>
</dbReference>
<accession>A0A482X8F1</accession>
<evidence type="ECO:0000313" key="3">
    <source>
        <dbReference type="Proteomes" id="UP000291343"/>
    </source>
</evidence>
<dbReference type="InterPro" id="IPR001254">
    <property type="entry name" value="Trypsin_dom"/>
</dbReference>
<dbReference type="InterPro" id="IPR043504">
    <property type="entry name" value="Peptidase_S1_PA_chymotrypsin"/>
</dbReference>
<dbReference type="SUPFAM" id="SSF50494">
    <property type="entry name" value="Trypsin-like serine proteases"/>
    <property type="match status" value="1"/>
</dbReference>
<dbReference type="PANTHER" id="PTHR24260">
    <property type="match status" value="1"/>
</dbReference>
<dbReference type="SMART" id="SM00020">
    <property type="entry name" value="Tryp_SPc"/>
    <property type="match status" value="1"/>
</dbReference>
<dbReference type="PANTHER" id="PTHR24260:SF136">
    <property type="entry name" value="GH08193P-RELATED"/>
    <property type="match status" value="1"/>
</dbReference>
<reference evidence="2 3" key="1">
    <citation type="journal article" date="2017" name="Gigascience">
        <title>Genome sequence of the small brown planthopper, Laodelphax striatellus.</title>
        <authorList>
            <person name="Zhu J."/>
            <person name="Jiang F."/>
            <person name="Wang X."/>
            <person name="Yang P."/>
            <person name="Bao Y."/>
            <person name="Zhao W."/>
            <person name="Wang W."/>
            <person name="Lu H."/>
            <person name="Wang Q."/>
            <person name="Cui N."/>
            <person name="Li J."/>
            <person name="Chen X."/>
            <person name="Luo L."/>
            <person name="Yu J."/>
            <person name="Kang L."/>
            <person name="Cui F."/>
        </authorList>
    </citation>
    <scope>NUCLEOTIDE SEQUENCE [LARGE SCALE GENOMIC DNA]</scope>
    <source>
        <strain evidence="2">Lst14</strain>
    </source>
</reference>
<dbReference type="InterPro" id="IPR051333">
    <property type="entry name" value="CLIP_Serine_Protease"/>
</dbReference>
<organism evidence="2 3">
    <name type="scientific">Laodelphax striatellus</name>
    <name type="common">Small brown planthopper</name>
    <name type="synonym">Delphax striatella</name>
    <dbReference type="NCBI Taxonomy" id="195883"/>
    <lineage>
        <taxon>Eukaryota</taxon>
        <taxon>Metazoa</taxon>
        <taxon>Ecdysozoa</taxon>
        <taxon>Arthropoda</taxon>
        <taxon>Hexapoda</taxon>
        <taxon>Insecta</taxon>
        <taxon>Pterygota</taxon>
        <taxon>Neoptera</taxon>
        <taxon>Paraneoptera</taxon>
        <taxon>Hemiptera</taxon>
        <taxon>Auchenorrhyncha</taxon>
        <taxon>Fulgoroidea</taxon>
        <taxon>Delphacidae</taxon>
        <taxon>Criomorphinae</taxon>
        <taxon>Laodelphax</taxon>
    </lineage>
</organism>
<evidence type="ECO:0000313" key="2">
    <source>
        <dbReference type="EMBL" id="RZF41611.1"/>
    </source>
</evidence>
<name>A0A482X8F1_LAOST</name>
<keyword evidence="3" id="KW-1185">Reference proteome</keyword>
<dbReference type="InterPro" id="IPR018114">
    <property type="entry name" value="TRYPSIN_HIS"/>
</dbReference>
<feature type="domain" description="Peptidase S1" evidence="1">
    <location>
        <begin position="133"/>
        <end position="379"/>
    </location>
</feature>
<dbReference type="OrthoDB" id="5565075at2759"/>
<dbReference type="STRING" id="195883.A0A482X8F1"/>
<comment type="caution">
    <text evidence="2">The sequence shown here is derived from an EMBL/GenBank/DDBJ whole genome shotgun (WGS) entry which is preliminary data.</text>
</comment>
<sequence>MSGRKGEPVASCQKCGKVKDYHSRSSPRSAKMQSWLPPLIAISLVLLLALRTTLAAHQQYQGDTCASDGSKCVLFKKCALAQGDLQDGKRPPLCGFEEAEPVVCCTTQLADRFGFNVNKTISEHMCTKYEEESCGNANNTERTNEPMTFMGMIGYGPRRNISWLCTGTLISRRYILSAAHCAVTSRGNATWVSLGHGDPKGKTIYTIKVNFPHFDYQPPKLYNDIALYRLDRVVEFGKYIRPICLPSLASSDLDFSRIAISAGWTPLSDKEFISFNDSIRLVPNYRCGLAGTPEELPNGPKENILCASQISPDTSCVKAKYGGILISPITPIPTDDSPQCYLEKQLGLLAVGQRCGIAEYPGVYMNLTHFQPWIESVVWPENSSYTEIIWNN</sequence>
<dbReference type="Gene3D" id="2.40.10.10">
    <property type="entry name" value="Trypsin-like serine proteases"/>
    <property type="match status" value="2"/>
</dbReference>
<gene>
    <name evidence="2" type="ORF">LSTR_LSTR000325</name>
</gene>
<dbReference type="Proteomes" id="UP000291343">
    <property type="component" value="Unassembled WGS sequence"/>
</dbReference>
<dbReference type="EMBL" id="QKKF02016774">
    <property type="protein sequence ID" value="RZF41611.1"/>
    <property type="molecule type" value="Genomic_DNA"/>
</dbReference>
<dbReference type="PROSITE" id="PS00134">
    <property type="entry name" value="TRYPSIN_HIS"/>
    <property type="match status" value="1"/>
</dbReference>
<protein>
    <recommendedName>
        <fullName evidence="1">Peptidase S1 domain-containing protein</fullName>
    </recommendedName>
</protein>
<dbReference type="Pfam" id="PF00089">
    <property type="entry name" value="Trypsin"/>
    <property type="match status" value="1"/>
</dbReference>
<evidence type="ECO:0000259" key="1">
    <source>
        <dbReference type="PROSITE" id="PS50240"/>
    </source>
</evidence>
<dbReference type="GO" id="GO:0004252">
    <property type="term" value="F:serine-type endopeptidase activity"/>
    <property type="evidence" value="ECO:0007669"/>
    <property type="project" value="InterPro"/>
</dbReference>
<dbReference type="InterPro" id="IPR009003">
    <property type="entry name" value="Peptidase_S1_PA"/>
</dbReference>
<proteinExistence type="predicted"/>
<dbReference type="AlphaFoldDB" id="A0A482X8F1"/>
<dbReference type="InParanoid" id="A0A482X8F1"/>
<dbReference type="PROSITE" id="PS50240">
    <property type="entry name" value="TRYPSIN_DOM"/>
    <property type="match status" value="1"/>
</dbReference>